<dbReference type="GO" id="GO:0042910">
    <property type="term" value="F:xenobiotic transmembrane transporter activity"/>
    <property type="evidence" value="ECO:0007669"/>
    <property type="project" value="TreeGrafter"/>
</dbReference>
<organism evidence="2 3">
    <name type="scientific">Thalassomonas viridans</name>
    <dbReference type="NCBI Taxonomy" id="137584"/>
    <lineage>
        <taxon>Bacteria</taxon>
        <taxon>Pseudomonadati</taxon>
        <taxon>Pseudomonadota</taxon>
        <taxon>Gammaproteobacteria</taxon>
        <taxon>Alteromonadales</taxon>
        <taxon>Colwelliaceae</taxon>
        <taxon>Thalassomonas</taxon>
    </lineage>
</organism>
<feature type="transmembrane region" description="Helical" evidence="1">
    <location>
        <begin position="913"/>
        <end position="933"/>
    </location>
</feature>
<dbReference type="RefSeq" id="WP_044840557.1">
    <property type="nucleotide sequence ID" value="NZ_CP059733.1"/>
</dbReference>
<dbReference type="AlphaFoldDB" id="A0AAE9Z4N6"/>
<keyword evidence="1" id="KW-1133">Transmembrane helix</keyword>
<dbReference type="Gene3D" id="3.30.70.1430">
    <property type="entry name" value="Multidrug efflux transporter AcrB pore domain"/>
    <property type="match status" value="2"/>
</dbReference>
<proteinExistence type="predicted"/>
<feature type="transmembrane region" description="Helical" evidence="1">
    <location>
        <begin position="438"/>
        <end position="459"/>
    </location>
</feature>
<evidence type="ECO:0000313" key="2">
    <source>
        <dbReference type="EMBL" id="WDE06696.1"/>
    </source>
</evidence>
<reference evidence="2 3" key="2">
    <citation type="journal article" date="2022" name="Mar. Drugs">
        <title>Bioassay-Guided Fractionation Leads to the Detection of Cholic Acid Generated by the Rare Thalassomonas sp.</title>
        <authorList>
            <person name="Pheiffer F."/>
            <person name="Schneider Y.K."/>
            <person name="Hansen E.H."/>
            <person name="Andersen J.H."/>
            <person name="Isaksson J."/>
            <person name="Busche T."/>
            <person name="R C."/>
            <person name="Kalinowski J."/>
            <person name="Zyl L.V."/>
            <person name="Trindade M."/>
        </authorList>
    </citation>
    <scope>NUCLEOTIDE SEQUENCE [LARGE SCALE GENOMIC DNA]</scope>
    <source>
        <strain evidence="2 3">XOM25</strain>
    </source>
</reference>
<evidence type="ECO:0000313" key="3">
    <source>
        <dbReference type="Proteomes" id="UP000032352"/>
    </source>
</evidence>
<dbReference type="Pfam" id="PF00873">
    <property type="entry name" value="ACR_tran"/>
    <property type="match status" value="1"/>
</dbReference>
<feature type="transmembrane region" description="Helical" evidence="1">
    <location>
        <begin position="1008"/>
        <end position="1031"/>
    </location>
</feature>
<dbReference type="PANTHER" id="PTHR32063">
    <property type="match status" value="1"/>
</dbReference>
<feature type="transmembrane region" description="Helical" evidence="1">
    <location>
        <begin position="984"/>
        <end position="1002"/>
    </location>
</feature>
<dbReference type="Proteomes" id="UP000032352">
    <property type="component" value="Chromosome"/>
</dbReference>
<accession>A0AAE9Z4N6</accession>
<dbReference type="Gene3D" id="3.30.70.1320">
    <property type="entry name" value="Multidrug efflux transporter AcrB pore domain like"/>
    <property type="match status" value="1"/>
</dbReference>
<feature type="transmembrane region" description="Helical" evidence="1">
    <location>
        <begin position="346"/>
        <end position="363"/>
    </location>
</feature>
<dbReference type="Gene3D" id="1.20.1640.10">
    <property type="entry name" value="Multidrug efflux transporter AcrB transmembrane domain"/>
    <property type="match status" value="2"/>
</dbReference>
<sequence>MNKSSFAYKLFVEKVISSLLLGVLLLGGVLAYNAMLKENNPDLEIPQALITVEWPGAAAEQIEKEITKPLEDVLNGLKGLKKLQSGSQYSFAIIAVEFTTDISISDAMVQLRAKVDEGQAEFPQAVKKPLIEQVSVNDSPVIEYMLYGDLDDYAFSQVVKRIEKRLEAQSGVKKVEKGGYRETSVHVRLLPHRLQSLRISPNIVRQRIEEANQDMSWGEFDNSENITQLYLAGRFDSIETLRALPVHRMGDNRVVRLEEVALVYKGLDKVKSETYFSQHGSGFTQGVSLGVKKRPGVDTITLINQVKALMAEFEQQSFWPQELKAAIISDESEIIEESFNNVFNNIWQAMLAVFIILMVLLTWREALIAGLAIPLTFLGVLLVLGMLGYTLNTMVIIGMVLALGMLVDVFILVMEGMHDHLYEKKMPFADAALATVKTYAMPAFSGQLTTILAMAPMMAIGGIDGKFIRLIPVTAVLCLIFSYIIAFVICISLSQFLLKNTDNAGPSRVDRLAKSTGNKLRAWLLKNALQSRKQALGWLMAVLGVWLVSIYLFTTLPSLLYPKADGRNLAITIELAPDAPLEKSREVAKLAGDYLRQQPYFENVAMYVGKKSPRAVGSITEQLSLNESPNLIGFSALFVPKGDRDKLGYEYVESLRQGLDQTLYHVPGITVLFKPEVGGSSSDDPLQLVLQGADMETLSEIARQVEQELNTIKGVTDVRNNLGPWKNQVRLVANAEALNFHGITEQDFASQLRIATEADEYGKFKIAGVEDDLKIRLSTYWESRGEEIGGPRSIAEISLLNIFTPQGHLVPGGNLADYEFTATPPVFTHNKTQRSITVKGKLEGITVGEVIQHLQPSLEAFKQNWPQGYSYHFAGEAQSSEETYGAAGMVFAVAIFMVFAVLTLALNSFKLPLVVLITIPLALIGTFTGFWLFGIPFSFPAMIGLIALVGIVVNNAIVMVDTMNNHIVDGKPLVEACASGAADRLRPILGTTVTTMVGLIPLAYSDPIWFPLCMAIIFGLLASTVVAMIVIPTMYMLVSHQQQTGLESTSP</sequence>
<evidence type="ECO:0000256" key="1">
    <source>
        <dbReference type="SAM" id="Phobius"/>
    </source>
</evidence>
<reference evidence="2 3" key="1">
    <citation type="journal article" date="2015" name="Genome Announc.">
        <title>Draft Genome Sequences of Marine Isolates of Thalassomonas viridans and Thalassomonas actiniarum.</title>
        <authorList>
            <person name="Olonade I."/>
            <person name="van Zyl L.J."/>
            <person name="Trindade M."/>
        </authorList>
    </citation>
    <scope>NUCLEOTIDE SEQUENCE [LARGE SCALE GENOMIC DNA]</scope>
    <source>
        <strain evidence="2 3">XOM25</strain>
    </source>
</reference>
<dbReference type="KEGG" id="tvd:SG34_007265"/>
<feature type="transmembrane region" description="Helical" evidence="1">
    <location>
        <begin position="471"/>
        <end position="498"/>
    </location>
</feature>
<dbReference type="EMBL" id="CP059733">
    <property type="protein sequence ID" value="WDE06696.1"/>
    <property type="molecule type" value="Genomic_DNA"/>
</dbReference>
<feature type="transmembrane region" description="Helical" evidence="1">
    <location>
        <begin position="884"/>
        <end position="906"/>
    </location>
</feature>
<keyword evidence="3" id="KW-1185">Reference proteome</keyword>
<dbReference type="Gene3D" id="3.30.2090.10">
    <property type="entry name" value="Multidrug efflux transporter AcrB TolC docking domain, DN and DC subdomains"/>
    <property type="match status" value="2"/>
</dbReference>
<keyword evidence="1" id="KW-0812">Transmembrane</keyword>
<feature type="transmembrane region" description="Helical" evidence="1">
    <location>
        <begin position="939"/>
        <end position="963"/>
    </location>
</feature>
<dbReference type="SUPFAM" id="SSF82866">
    <property type="entry name" value="Multidrug efflux transporter AcrB transmembrane domain"/>
    <property type="match status" value="2"/>
</dbReference>
<gene>
    <name evidence="2" type="ORF">SG34_007265</name>
</gene>
<feature type="transmembrane region" description="Helical" evidence="1">
    <location>
        <begin position="535"/>
        <end position="553"/>
    </location>
</feature>
<dbReference type="Gene3D" id="3.30.70.1440">
    <property type="entry name" value="Multidrug efflux transporter AcrB pore domain"/>
    <property type="match status" value="1"/>
</dbReference>
<protein>
    <submittedName>
        <fullName evidence="2">Efflux RND transporter permease subunit</fullName>
    </submittedName>
</protein>
<dbReference type="GO" id="GO:0005886">
    <property type="term" value="C:plasma membrane"/>
    <property type="evidence" value="ECO:0007669"/>
    <property type="project" value="TreeGrafter"/>
</dbReference>
<name>A0AAE9Z4N6_9GAMM</name>
<dbReference type="SUPFAM" id="SSF82693">
    <property type="entry name" value="Multidrug efflux transporter AcrB pore domain, PN1, PN2, PC1 and PC2 subdomains"/>
    <property type="match status" value="2"/>
</dbReference>
<feature type="transmembrane region" description="Helical" evidence="1">
    <location>
        <begin position="395"/>
        <end position="417"/>
    </location>
</feature>
<dbReference type="InterPro" id="IPR001036">
    <property type="entry name" value="Acrflvin-R"/>
</dbReference>
<dbReference type="InterPro" id="IPR027463">
    <property type="entry name" value="AcrB_DN_DC_subdom"/>
</dbReference>
<feature type="transmembrane region" description="Helical" evidence="1">
    <location>
        <begin position="370"/>
        <end position="389"/>
    </location>
</feature>
<dbReference type="PRINTS" id="PR00702">
    <property type="entry name" value="ACRIFLAVINRP"/>
</dbReference>
<keyword evidence="1" id="KW-0472">Membrane</keyword>
<dbReference type="SUPFAM" id="SSF82714">
    <property type="entry name" value="Multidrug efflux transporter AcrB TolC docking domain, DN and DC subdomains"/>
    <property type="match status" value="1"/>
</dbReference>
<dbReference type="PANTHER" id="PTHR32063:SF24">
    <property type="entry name" value="CATION EFFLUX SYSTEM (ACRB_ACRD_ACRF FAMILY)"/>
    <property type="match status" value="1"/>
</dbReference>